<dbReference type="Pfam" id="PF14106">
    <property type="entry name" value="DUF4279"/>
    <property type="match status" value="1"/>
</dbReference>
<dbReference type="Proteomes" id="UP000283817">
    <property type="component" value="Unassembled WGS sequence"/>
</dbReference>
<dbReference type="EMBL" id="SBHX01000027">
    <property type="protein sequence ID" value="RWX32065.1"/>
    <property type="molecule type" value="Genomic_DNA"/>
</dbReference>
<dbReference type="RefSeq" id="WP_128410526.1">
    <property type="nucleotide sequence ID" value="NZ_SBHX01000027.1"/>
</dbReference>
<dbReference type="AlphaFoldDB" id="A0A444I3E6"/>
<evidence type="ECO:0000313" key="1">
    <source>
        <dbReference type="EMBL" id="RWX32065.1"/>
    </source>
</evidence>
<organism evidence="1 2">
    <name type="scientific">Rhizobium leguminosarum</name>
    <dbReference type="NCBI Taxonomy" id="384"/>
    <lineage>
        <taxon>Bacteria</taxon>
        <taxon>Pseudomonadati</taxon>
        <taxon>Pseudomonadota</taxon>
        <taxon>Alphaproteobacteria</taxon>
        <taxon>Hyphomicrobiales</taxon>
        <taxon>Rhizobiaceae</taxon>
        <taxon>Rhizobium/Agrobacterium group</taxon>
        <taxon>Rhizobium</taxon>
    </lineage>
</organism>
<name>A0A444I3E6_RHILE</name>
<sequence>MAGVSRTVACLRFGGDDLDPDEISSVLGREPTYARRKGDVWLTPKGLRRVAKSGIWILNTDDAEPGDLDQQVAALFSGLSEDFSIWRNFARLYGGDIYTGVFLSQSNEGLSISPLTLNSIGVRGLEFGLDIYSNTDDDQKGVSEVADETLD</sequence>
<protein>
    <submittedName>
        <fullName evidence="1">DUF4279 domain-containing protein</fullName>
    </submittedName>
</protein>
<reference evidence="1 2" key="1">
    <citation type="submission" date="2019-01" db="EMBL/GenBank/DDBJ databases">
        <title>RHIZO-ID as a novel technology for direct rhizobia identification.</title>
        <authorList>
            <person name="De Meyer S.E."/>
        </authorList>
    </citation>
    <scope>NUCLEOTIDE SEQUENCE [LARGE SCALE GENOMIC DNA]</scope>
    <source>
        <strain evidence="1 2">WSM448</strain>
    </source>
</reference>
<comment type="caution">
    <text evidence="1">The sequence shown here is derived from an EMBL/GenBank/DDBJ whole genome shotgun (WGS) entry which is preliminary data.</text>
</comment>
<gene>
    <name evidence="1" type="ORF">EHI47_11830</name>
</gene>
<evidence type="ECO:0000313" key="2">
    <source>
        <dbReference type="Proteomes" id="UP000283817"/>
    </source>
</evidence>
<accession>A0A444I3E6</accession>
<dbReference type="InterPro" id="IPR025459">
    <property type="entry name" value="DUF4279"/>
</dbReference>
<proteinExistence type="predicted"/>